<keyword evidence="1" id="KW-1185">Reference proteome</keyword>
<dbReference type="Proteomes" id="UP000095280">
    <property type="component" value="Unplaced"/>
</dbReference>
<name>A0A1I8IYC1_9PLAT</name>
<organism evidence="1 2">
    <name type="scientific">Macrostomum lignano</name>
    <dbReference type="NCBI Taxonomy" id="282301"/>
    <lineage>
        <taxon>Eukaryota</taxon>
        <taxon>Metazoa</taxon>
        <taxon>Spiralia</taxon>
        <taxon>Lophotrochozoa</taxon>
        <taxon>Platyhelminthes</taxon>
        <taxon>Rhabditophora</taxon>
        <taxon>Macrostomorpha</taxon>
        <taxon>Macrostomida</taxon>
        <taxon>Macrostomidae</taxon>
        <taxon>Macrostomum</taxon>
    </lineage>
</organism>
<dbReference type="SUPFAM" id="SSF50729">
    <property type="entry name" value="PH domain-like"/>
    <property type="match status" value="2"/>
</dbReference>
<sequence length="208" mass="23664">MPVPSSTVVIVSGPVRILINKKWKQRFCVIAKTPPYSASMKLFVYKEASDYKKSIDLVGQSPYDLVYGLDSEPAWKNERSSVRSILILTCHERLVLLGFSGPTELKPWHEKIAMTVQGSEGRLHVQACRICFYPEPAEACKQLAVWELQFIKRYMVNESLKSFIFEGDIGCGKFRGMQYFACEQRQRVYTDMKAAYQNRPLSSMSAAG</sequence>
<evidence type="ECO:0000313" key="2">
    <source>
        <dbReference type="WBParaSite" id="maker-uti_cns_0018707-snap-gene-0.4-mRNA-1"/>
    </source>
</evidence>
<dbReference type="WBParaSite" id="maker-uti_cns_0018707-snap-gene-0.4-mRNA-1">
    <property type="protein sequence ID" value="maker-uti_cns_0018707-snap-gene-0.4-mRNA-1"/>
    <property type="gene ID" value="maker-uti_cns_0018707-snap-gene-0.4"/>
</dbReference>
<accession>A0A1I8IYC1</accession>
<evidence type="ECO:0000313" key="1">
    <source>
        <dbReference type="Proteomes" id="UP000095280"/>
    </source>
</evidence>
<dbReference type="GO" id="GO:0019901">
    <property type="term" value="F:protein kinase binding"/>
    <property type="evidence" value="ECO:0007669"/>
    <property type="project" value="InterPro"/>
</dbReference>
<proteinExistence type="predicted"/>
<dbReference type="PANTHER" id="PTHR21636">
    <property type="entry name" value="PROTEIN DOK-7"/>
    <property type="match status" value="1"/>
</dbReference>
<dbReference type="GO" id="GO:0007528">
    <property type="term" value="P:neuromuscular junction development"/>
    <property type="evidence" value="ECO:0007669"/>
    <property type="project" value="TreeGrafter"/>
</dbReference>
<dbReference type="PANTHER" id="PTHR21636:SF2">
    <property type="entry name" value="PROTEIN DOK-7"/>
    <property type="match status" value="1"/>
</dbReference>
<dbReference type="Gene3D" id="2.30.29.30">
    <property type="entry name" value="Pleckstrin-homology domain (PH domain)/Phosphotyrosine-binding domain (PTB)"/>
    <property type="match status" value="2"/>
</dbReference>
<dbReference type="AlphaFoldDB" id="A0A1I8IYC1"/>
<protein>
    <submittedName>
        <fullName evidence="2">PH domain-containing protein</fullName>
    </submittedName>
</protein>
<reference evidence="2" key="1">
    <citation type="submission" date="2016-11" db="UniProtKB">
        <authorList>
            <consortium name="WormBaseParasite"/>
        </authorList>
    </citation>
    <scope>IDENTIFICATION</scope>
</reference>
<dbReference type="InterPro" id="IPR011993">
    <property type="entry name" value="PH-like_dom_sf"/>
</dbReference>
<dbReference type="InterPro" id="IPR037746">
    <property type="entry name" value="Dok-7"/>
</dbReference>